<proteinExistence type="predicted"/>
<comment type="caution">
    <text evidence="2">The sequence shown here is derived from an EMBL/GenBank/DDBJ whole genome shotgun (WGS) entry which is preliminary data.</text>
</comment>
<keyword evidence="3" id="KW-1185">Reference proteome</keyword>
<protein>
    <submittedName>
        <fullName evidence="2">Uncharacterized protein</fullName>
    </submittedName>
</protein>
<dbReference type="AlphaFoldDB" id="A0A9D4FKW9"/>
<dbReference type="EMBL" id="JAIWYP010000007">
    <property type="protein sequence ID" value="KAH3798330.1"/>
    <property type="molecule type" value="Genomic_DNA"/>
</dbReference>
<reference evidence="2" key="1">
    <citation type="journal article" date="2019" name="bioRxiv">
        <title>The Genome of the Zebra Mussel, Dreissena polymorpha: A Resource for Invasive Species Research.</title>
        <authorList>
            <person name="McCartney M.A."/>
            <person name="Auch B."/>
            <person name="Kono T."/>
            <person name="Mallez S."/>
            <person name="Zhang Y."/>
            <person name="Obille A."/>
            <person name="Becker A."/>
            <person name="Abrahante J.E."/>
            <person name="Garbe J."/>
            <person name="Badalamenti J.P."/>
            <person name="Herman A."/>
            <person name="Mangelson H."/>
            <person name="Liachko I."/>
            <person name="Sullivan S."/>
            <person name="Sone E.D."/>
            <person name="Koren S."/>
            <person name="Silverstein K.A.T."/>
            <person name="Beckman K.B."/>
            <person name="Gohl D.M."/>
        </authorList>
    </citation>
    <scope>NUCLEOTIDE SEQUENCE</scope>
    <source>
        <strain evidence="2">Duluth1</strain>
        <tissue evidence="2">Whole animal</tissue>
    </source>
</reference>
<feature type="compositionally biased region" description="Basic and acidic residues" evidence="1">
    <location>
        <begin position="17"/>
        <end position="26"/>
    </location>
</feature>
<dbReference type="Proteomes" id="UP000828390">
    <property type="component" value="Unassembled WGS sequence"/>
</dbReference>
<evidence type="ECO:0000313" key="2">
    <source>
        <dbReference type="EMBL" id="KAH3798330.1"/>
    </source>
</evidence>
<evidence type="ECO:0000313" key="3">
    <source>
        <dbReference type="Proteomes" id="UP000828390"/>
    </source>
</evidence>
<gene>
    <name evidence="2" type="ORF">DPMN_151928</name>
</gene>
<evidence type="ECO:0000256" key="1">
    <source>
        <dbReference type="SAM" id="MobiDB-lite"/>
    </source>
</evidence>
<sequence length="54" mass="5986">MPRSTGLQVLHPQGVDISRDASESCGKKRKEGKCLKQLNTSRTSQSTEKVLRSK</sequence>
<name>A0A9D4FKW9_DREPO</name>
<organism evidence="2 3">
    <name type="scientific">Dreissena polymorpha</name>
    <name type="common">Zebra mussel</name>
    <name type="synonym">Mytilus polymorpha</name>
    <dbReference type="NCBI Taxonomy" id="45954"/>
    <lineage>
        <taxon>Eukaryota</taxon>
        <taxon>Metazoa</taxon>
        <taxon>Spiralia</taxon>
        <taxon>Lophotrochozoa</taxon>
        <taxon>Mollusca</taxon>
        <taxon>Bivalvia</taxon>
        <taxon>Autobranchia</taxon>
        <taxon>Heteroconchia</taxon>
        <taxon>Euheterodonta</taxon>
        <taxon>Imparidentia</taxon>
        <taxon>Neoheterodontei</taxon>
        <taxon>Myida</taxon>
        <taxon>Dreissenoidea</taxon>
        <taxon>Dreissenidae</taxon>
        <taxon>Dreissena</taxon>
    </lineage>
</organism>
<accession>A0A9D4FKW9</accession>
<reference evidence="2" key="2">
    <citation type="submission" date="2020-11" db="EMBL/GenBank/DDBJ databases">
        <authorList>
            <person name="McCartney M.A."/>
            <person name="Auch B."/>
            <person name="Kono T."/>
            <person name="Mallez S."/>
            <person name="Becker A."/>
            <person name="Gohl D.M."/>
            <person name="Silverstein K.A.T."/>
            <person name="Koren S."/>
            <person name="Bechman K.B."/>
            <person name="Herman A."/>
            <person name="Abrahante J.E."/>
            <person name="Garbe J."/>
        </authorList>
    </citation>
    <scope>NUCLEOTIDE SEQUENCE</scope>
    <source>
        <strain evidence="2">Duluth1</strain>
        <tissue evidence="2">Whole animal</tissue>
    </source>
</reference>
<feature type="region of interest" description="Disordered" evidence="1">
    <location>
        <begin position="1"/>
        <end position="31"/>
    </location>
</feature>